<keyword evidence="4" id="KW-1185">Reference proteome</keyword>
<evidence type="ECO:0000256" key="1">
    <source>
        <dbReference type="SAM" id="MobiDB-lite"/>
    </source>
</evidence>
<feature type="chain" id="PRO_5042282544" evidence="2">
    <location>
        <begin position="26"/>
        <end position="440"/>
    </location>
</feature>
<evidence type="ECO:0000313" key="3">
    <source>
        <dbReference type="EMBL" id="CAJ1951658.1"/>
    </source>
</evidence>
<dbReference type="InterPro" id="IPR010903">
    <property type="entry name" value="DUF1517"/>
</dbReference>
<keyword evidence="2" id="KW-0732">Signal</keyword>
<protein>
    <submittedName>
        <fullName evidence="3">Uncharacterized protein</fullName>
    </submittedName>
</protein>
<dbReference type="PANTHER" id="PTHR33975:SF2">
    <property type="entry name" value="MYELIN-ASSOCIATED OLIGODENDROCYTE BASIC PROTEIN"/>
    <property type="match status" value="1"/>
</dbReference>
<sequence length="440" mass="47200">MRSPKTSTVTTAIALLAGASQHVQAFTPIMPQVQRRQQSLSSGFRPLSMPDAKPVVLMANNDQGEEVEIVRQDAHREPYNPKPVLLSFLENMNDDKGSKMKMATAAMVLALSFMPLDANAAMSGGRMGGSFSSSPSRPSMSRSAPSSYSRGYSRGYTGGYYSRPSTTIITPGFGYNPFYSPVMPYYGSPGVIGYSRGPNFFDIAFFGAFLFIATNAISKAGNTLTGGGATSTFSDVFDSATSSVLGPGSSVVQLSVALEVPNRDDKNSILGVLDRLAQSSKTDSRIGIQNLTSQVALELLRRRTSISSASSSYKHYRDGQKASRDFQSKSVQERSKFERESVSKFGGVDYSLSSKSSGSGVDGKATMAVVTLILNIDGDSTKIPKINSLSDVEEALRKIASDAKVDNCLQSAEILWTPEDRSESLSLGDVVADYPELRSV</sequence>
<gene>
    <name evidence="3" type="ORF">CYCCA115_LOCUS13173</name>
</gene>
<dbReference type="Pfam" id="PF07466">
    <property type="entry name" value="DUF1517"/>
    <property type="match status" value="1"/>
</dbReference>
<proteinExistence type="predicted"/>
<evidence type="ECO:0000313" key="4">
    <source>
        <dbReference type="Proteomes" id="UP001295423"/>
    </source>
</evidence>
<feature type="region of interest" description="Disordered" evidence="1">
    <location>
        <begin position="311"/>
        <end position="333"/>
    </location>
</feature>
<comment type="caution">
    <text evidence="3">The sequence shown here is derived from an EMBL/GenBank/DDBJ whole genome shotgun (WGS) entry which is preliminary data.</text>
</comment>
<dbReference type="Proteomes" id="UP001295423">
    <property type="component" value="Unassembled WGS sequence"/>
</dbReference>
<dbReference type="InterPro" id="IPR053023">
    <property type="entry name" value="FLAP_modulator"/>
</dbReference>
<dbReference type="PANTHER" id="PTHR33975">
    <property type="entry name" value="MYELIN-ASSOCIATED OLIGODENDROCYTE BASIC PROTEIN"/>
    <property type="match status" value="1"/>
</dbReference>
<name>A0AAD2FSV8_9STRA</name>
<feature type="region of interest" description="Disordered" evidence="1">
    <location>
        <begin position="127"/>
        <end position="150"/>
    </location>
</feature>
<dbReference type="AlphaFoldDB" id="A0AAD2FSV8"/>
<accession>A0AAD2FSV8</accession>
<evidence type="ECO:0000256" key="2">
    <source>
        <dbReference type="SAM" id="SignalP"/>
    </source>
</evidence>
<feature type="compositionally biased region" description="Basic and acidic residues" evidence="1">
    <location>
        <begin position="315"/>
        <end position="333"/>
    </location>
</feature>
<organism evidence="3 4">
    <name type="scientific">Cylindrotheca closterium</name>
    <dbReference type="NCBI Taxonomy" id="2856"/>
    <lineage>
        <taxon>Eukaryota</taxon>
        <taxon>Sar</taxon>
        <taxon>Stramenopiles</taxon>
        <taxon>Ochrophyta</taxon>
        <taxon>Bacillariophyta</taxon>
        <taxon>Bacillariophyceae</taxon>
        <taxon>Bacillariophycidae</taxon>
        <taxon>Bacillariales</taxon>
        <taxon>Bacillariaceae</taxon>
        <taxon>Cylindrotheca</taxon>
    </lineage>
</organism>
<dbReference type="EMBL" id="CAKOGP040001792">
    <property type="protein sequence ID" value="CAJ1951658.1"/>
    <property type="molecule type" value="Genomic_DNA"/>
</dbReference>
<reference evidence="3" key="1">
    <citation type="submission" date="2023-08" db="EMBL/GenBank/DDBJ databases">
        <authorList>
            <person name="Audoor S."/>
            <person name="Bilcke G."/>
        </authorList>
    </citation>
    <scope>NUCLEOTIDE SEQUENCE</scope>
</reference>
<feature type="signal peptide" evidence="2">
    <location>
        <begin position="1"/>
        <end position="25"/>
    </location>
</feature>